<dbReference type="Pfam" id="PF00691">
    <property type="entry name" value="OmpA"/>
    <property type="match status" value="1"/>
</dbReference>
<dbReference type="Pfam" id="PF04972">
    <property type="entry name" value="BON"/>
    <property type="match status" value="2"/>
</dbReference>
<dbReference type="PROSITE" id="PS51123">
    <property type="entry name" value="OMPA_2"/>
    <property type="match status" value="1"/>
</dbReference>
<organism evidence="4 5">
    <name type="scientific">Tahibacter aquaticus</name>
    <dbReference type="NCBI Taxonomy" id="520092"/>
    <lineage>
        <taxon>Bacteria</taxon>
        <taxon>Pseudomonadati</taxon>
        <taxon>Pseudomonadota</taxon>
        <taxon>Gammaproteobacteria</taxon>
        <taxon>Lysobacterales</taxon>
        <taxon>Rhodanobacteraceae</taxon>
        <taxon>Tahibacter</taxon>
    </lineage>
</organism>
<dbReference type="RefSeq" id="WP_133816531.1">
    <property type="nucleotide sequence ID" value="NZ_SNZH01000001.1"/>
</dbReference>
<dbReference type="AlphaFoldDB" id="A0A4R6Z938"/>
<dbReference type="Proteomes" id="UP000295293">
    <property type="component" value="Unassembled WGS sequence"/>
</dbReference>
<name>A0A4R6Z938_9GAMM</name>
<dbReference type="InterPro" id="IPR006665">
    <property type="entry name" value="OmpA-like"/>
</dbReference>
<feature type="transmembrane region" description="Helical" evidence="2">
    <location>
        <begin position="12"/>
        <end position="32"/>
    </location>
</feature>
<feature type="domain" description="OmpA-like" evidence="3">
    <location>
        <begin position="313"/>
        <end position="424"/>
    </location>
</feature>
<evidence type="ECO:0000313" key="5">
    <source>
        <dbReference type="Proteomes" id="UP000295293"/>
    </source>
</evidence>
<evidence type="ECO:0000259" key="3">
    <source>
        <dbReference type="PROSITE" id="PS51123"/>
    </source>
</evidence>
<dbReference type="GO" id="GO:0016020">
    <property type="term" value="C:membrane"/>
    <property type="evidence" value="ECO:0007669"/>
    <property type="project" value="UniProtKB-UniRule"/>
</dbReference>
<dbReference type="Gene3D" id="3.30.1330.60">
    <property type="entry name" value="OmpA-like domain"/>
    <property type="match status" value="1"/>
</dbReference>
<reference evidence="4 5" key="1">
    <citation type="submission" date="2019-03" db="EMBL/GenBank/DDBJ databases">
        <title>Genomic Encyclopedia of Type Strains, Phase IV (KMG-IV): sequencing the most valuable type-strain genomes for metagenomic binning, comparative biology and taxonomic classification.</title>
        <authorList>
            <person name="Goeker M."/>
        </authorList>
    </citation>
    <scope>NUCLEOTIDE SEQUENCE [LARGE SCALE GENOMIC DNA]</scope>
    <source>
        <strain evidence="4 5">DSM 21667</strain>
    </source>
</reference>
<keyword evidence="1 2" id="KW-0472">Membrane</keyword>
<dbReference type="PANTHER" id="PTHR30329">
    <property type="entry name" value="STATOR ELEMENT OF FLAGELLAR MOTOR COMPLEX"/>
    <property type="match status" value="1"/>
</dbReference>
<dbReference type="Gene3D" id="3.40.1520.20">
    <property type="match status" value="2"/>
</dbReference>
<dbReference type="PRINTS" id="PR01023">
    <property type="entry name" value="NAFLGMOTY"/>
</dbReference>
<keyword evidence="2" id="KW-0812">Transmembrane</keyword>
<gene>
    <name evidence="4" type="ORF">DFR29_10118</name>
</gene>
<proteinExistence type="predicted"/>
<sequence length="424" mass="44486">MSQVIDWPRYTRWTWGIALLLVLLLLGLWLGGRCPLATPGCCGAAPAGAAAASAQLGFSMENGKLVLTGALPQQAAKERLLQSVAAVVVTDGTRDRLRVDAAAGASPCAARAADIAVQLSQSGALAVVCEGGTVRLRGDVDSEATRRRLGDWAVSLFGTSASVVNELHVVVPALAPAAVPAAATAAPFGLLLQQGKWRVTGAVPDQDSRERVLGALRGTFGSSALVDELQLRPGALLGPCAARLDGLLAWLRKAAGVGLTCEAGSVTLSGEVASEEQRSAHLRWLRDYFGADTAIVDQLRVVAAVVPASKAEEVKCADRMGAMVTFHTGSAQIDETGHQLLDAVAACFQQSVYEISGHTDSVASDDINNPLSQQRADAVRNYLIGKGVPADNLVARGYGSYRPIADNDSEEGRARNRRIEFQKM</sequence>
<dbReference type="EMBL" id="SNZH01000001">
    <property type="protein sequence ID" value="TDR48400.1"/>
    <property type="molecule type" value="Genomic_DNA"/>
</dbReference>
<keyword evidence="2" id="KW-1133">Transmembrane helix</keyword>
<comment type="caution">
    <text evidence="4">The sequence shown here is derived from an EMBL/GenBank/DDBJ whole genome shotgun (WGS) entry which is preliminary data.</text>
</comment>
<evidence type="ECO:0000313" key="4">
    <source>
        <dbReference type="EMBL" id="TDR48400.1"/>
    </source>
</evidence>
<dbReference type="OrthoDB" id="9815217at2"/>
<evidence type="ECO:0000256" key="1">
    <source>
        <dbReference type="PROSITE-ProRule" id="PRU00473"/>
    </source>
</evidence>
<protein>
    <submittedName>
        <fullName evidence="4">Outer membrane protein OmpA-like peptidoglycan-associated protein</fullName>
    </submittedName>
</protein>
<dbReference type="InterPro" id="IPR036737">
    <property type="entry name" value="OmpA-like_sf"/>
</dbReference>
<dbReference type="InterPro" id="IPR007055">
    <property type="entry name" value="BON_dom"/>
</dbReference>
<dbReference type="PANTHER" id="PTHR30329:SF21">
    <property type="entry name" value="LIPOPROTEIN YIAD-RELATED"/>
    <property type="match status" value="1"/>
</dbReference>
<dbReference type="InterPro" id="IPR050330">
    <property type="entry name" value="Bact_OuterMem_StrucFunc"/>
</dbReference>
<dbReference type="CDD" id="cd07185">
    <property type="entry name" value="OmpA_C-like"/>
    <property type="match status" value="1"/>
</dbReference>
<dbReference type="SUPFAM" id="SSF103088">
    <property type="entry name" value="OmpA-like"/>
    <property type="match status" value="1"/>
</dbReference>
<evidence type="ECO:0000256" key="2">
    <source>
        <dbReference type="SAM" id="Phobius"/>
    </source>
</evidence>
<keyword evidence="5" id="KW-1185">Reference proteome</keyword>
<accession>A0A4R6Z938</accession>